<protein>
    <submittedName>
        <fullName evidence="1">Uncharacterized protein</fullName>
    </submittedName>
</protein>
<accession>A0ABQ5BRU7</accession>
<keyword evidence="2" id="KW-1185">Reference proteome</keyword>
<feature type="non-terminal residue" evidence="1">
    <location>
        <position position="1"/>
    </location>
</feature>
<evidence type="ECO:0000313" key="2">
    <source>
        <dbReference type="Proteomes" id="UP001151760"/>
    </source>
</evidence>
<name>A0ABQ5BRU7_9ASTR</name>
<proteinExistence type="predicted"/>
<gene>
    <name evidence="1" type="ORF">Tco_0876162</name>
</gene>
<dbReference type="Proteomes" id="UP001151760">
    <property type="component" value="Unassembled WGS sequence"/>
</dbReference>
<reference evidence="1" key="1">
    <citation type="journal article" date="2022" name="Int. J. Mol. Sci.">
        <title>Draft Genome of Tanacetum Coccineum: Genomic Comparison of Closely Related Tanacetum-Family Plants.</title>
        <authorList>
            <person name="Yamashiro T."/>
            <person name="Shiraishi A."/>
            <person name="Nakayama K."/>
            <person name="Satake H."/>
        </authorList>
    </citation>
    <scope>NUCLEOTIDE SEQUENCE</scope>
</reference>
<reference evidence="1" key="2">
    <citation type="submission" date="2022-01" db="EMBL/GenBank/DDBJ databases">
        <authorList>
            <person name="Yamashiro T."/>
            <person name="Shiraishi A."/>
            <person name="Satake H."/>
            <person name="Nakayama K."/>
        </authorList>
    </citation>
    <scope>NUCLEOTIDE SEQUENCE</scope>
</reference>
<dbReference type="PANTHER" id="PTHR11439">
    <property type="entry name" value="GAG-POL-RELATED RETROTRANSPOSON"/>
    <property type="match status" value="1"/>
</dbReference>
<dbReference type="EMBL" id="BQNB010013558">
    <property type="protein sequence ID" value="GJT17456.1"/>
    <property type="molecule type" value="Genomic_DNA"/>
</dbReference>
<dbReference type="PANTHER" id="PTHR11439:SF521">
    <property type="entry name" value="RNA-DIRECTED DNA POLYMERASE"/>
    <property type="match status" value="1"/>
</dbReference>
<sequence length="99" mass="10990">KKFNYFDCTPVSTLMDTSKKLMLNNGETISQLEYSRVIGCLMYAMTCRRHDIAFAVGKLSRYTSNPVLEGYTDARWINNSEDTLSTSGCVFLLGGGAIS</sequence>
<comment type="caution">
    <text evidence="1">The sequence shown here is derived from an EMBL/GenBank/DDBJ whole genome shotgun (WGS) entry which is preliminary data.</text>
</comment>
<evidence type="ECO:0000313" key="1">
    <source>
        <dbReference type="EMBL" id="GJT17456.1"/>
    </source>
</evidence>
<organism evidence="1 2">
    <name type="scientific">Tanacetum coccineum</name>
    <dbReference type="NCBI Taxonomy" id="301880"/>
    <lineage>
        <taxon>Eukaryota</taxon>
        <taxon>Viridiplantae</taxon>
        <taxon>Streptophyta</taxon>
        <taxon>Embryophyta</taxon>
        <taxon>Tracheophyta</taxon>
        <taxon>Spermatophyta</taxon>
        <taxon>Magnoliopsida</taxon>
        <taxon>eudicotyledons</taxon>
        <taxon>Gunneridae</taxon>
        <taxon>Pentapetalae</taxon>
        <taxon>asterids</taxon>
        <taxon>campanulids</taxon>
        <taxon>Asterales</taxon>
        <taxon>Asteraceae</taxon>
        <taxon>Asteroideae</taxon>
        <taxon>Anthemideae</taxon>
        <taxon>Anthemidinae</taxon>
        <taxon>Tanacetum</taxon>
    </lineage>
</organism>